<evidence type="ECO:0000313" key="2">
    <source>
        <dbReference type="Proteomes" id="UP001057452"/>
    </source>
</evidence>
<reference evidence="1" key="1">
    <citation type="submission" date="2022-05" db="EMBL/GenBank/DDBJ databases">
        <title>Chromosome-level genome of Chaenocephalus aceratus.</title>
        <authorList>
            <person name="Park H."/>
        </authorList>
    </citation>
    <scope>NUCLEOTIDE SEQUENCE</scope>
    <source>
        <strain evidence="1">KU_202001</strain>
    </source>
</reference>
<organism evidence="1 2">
    <name type="scientific">Chaenocephalus aceratus</name>
    <name type="common">Blackfin icefish</name>
    <name type="synonym">Chaenichthys aceratus</name>
    <dbReference type="NCBI Taxonomy" id="36190"/>
    <lineage>
        <taxon>Eukaryota</taxon>
        <taxon>Metazoa</taxon>
        <taxon>Chordata</taxon>
        <taxon>Craniata</taxon>
        <taxon>Vertebrata</taxon>
        <taxon>Euteleostomi</taxon>
        <taxon>Actinopterygii</taxon>
        <taxon>Neopterygii</taxon>
        <taxon>Teleostei</taxon>
        <taxon>Neoteleostei</taxon>
        <taxon>Acanthomorphata</taxon>
        <taxon>Eupercaria</taxon>
        <taxon>Perciformes</taxon>
        <taxon>Notothenioidei</taxon>
        <taxon>Channichthyidae</taxon>
        <taxon>Chaenocephalus</taxon>
    </lineage>
</organism>
<feature type="non-terminal residue" evidence="1">
    <location>
        <position position="116"/>
    </location>
</feature>
<accession>A0ACB9XWZ9</accession>
<comment type="caution">
    <text evidence="1">The sequence shown here is derived from an EMBL/GenBank/DDBJ whole genome shotgun (WGS) entry which is preliminary data.</text>
</comment>
<dbReference type="EMBL" id="CM043786">
    <property type="protein sequence ID" value="KAI4831583.1"/>
    <property type="molecule type" value="Genomic_DNA"/>
</dbReference>
<gene>
    <name evidence="1" type="ORF">KUCAC02_001119</name>
</gene>
<proteinExistence type="predicted"/>
<keyword evidence="2" id="KW-1185">Reference proteome</keyword>
<sequence length="116" mass="13132">TTFDDEVTDRETQTHNNRKWDSIRPTDVLHALDCKMMTCKQLRALTSPLLLRCLHYPNDDNVGVVSALGRGGDRMYESKKRREQAAMKSIPGTTMASQMKGLWRPGPPVNPSFIDN</sequence>
<dbReference type="Proteomes" id="UP001057452">
    <property type="component" value="Chromosome 2"/>
</dbReference>
<evidence type="ECO:0000313" key="1">
    <source>
        <dbReference type="EMBL" id="KAI4831583.1"/>
    </source>
</evidence>
<feature type="non-terminal residue" evidence="1">
    <location>
        <position position="1"/>
    </location>
</feature>
<name>A0ACB9XWZ9_CHAAC</name>
<protein>
    <submittedName>
        <fullName evidence="1">Uncharacterized protein</fullName>
    </submittedName>
</protein>